<dbReference type="GO" id="GO:0070728">
    <property type="term" value="F:L-leucine binding"/>
    <property type="evidence" value="ECO:0007669"/>
    <property type="project" value="TreeGrafter"/>
</dbReference>
<dbReference type="GO" id="GO:1990253">
    <property type="term" value="P:cellular response to leucine starvation"/>
    <property type="evidence" value="ECO:0007669"/>
    <property type="project" value="TreeGrafter"/>
</dbReference>
<dbReference type="GO" id="GO:0071233">
    <property type="term" value="P:cellular response to L-leucine"/>
    <property type="evidence" value="ECO:0007669"/>
    <property type="project" value="TreeGrafter"/>
</dbReference>
<dbReference type="EMBL" id="JABAHT010000001">
    <property type="protein sequence ID" value="KAF4671382.1"/>
    <property type="molecule type" value="Genomic_DNA"/>
</dbReference>
<feature type="region of interest" description="Disordered" evidence="4">
    <location>
        <begin position="324"/>
        <end position="354"/>
    </location>
</feature>
<evidence type="ECO:0000313" key="6">
    <source>
        <dbReference type="EMBL" id="KAF4676319.1"/>
    </source>
</evidence>
<dbReference type="AlphaFoldDB" id="A0A7J6MXG4"/>
<dbReference type="GO" id="GO:0005634">
    <property type="term" value="C:nucleus"/>
    <property type="evidence" value="ECO:0007669"/>
    <property type="project" value="InterPro"/>
</dbReference>
<gene>
    <name evidence="6" type="primary">SESN1</name>
    <name evidence="6" type="ORF">FOL46_004920</name>
    <name evidence="5" type="ORF">FOZ61_000007</name>
</gene>
<feature type="compositionally biased region" description="Polar residues" evidence="4">
    <location>
        <begin position="377"/>
        <end position="386"/>
    </location>
</feature>
<evidence type="ECO:0000313" key="8">
    <source>
        <dbReference type="Proteomes" id="UP000572268"/>
    </source>
</evidence>
<comment type="caution">
    <text evidence="6">The sequence shown here is derived from an EMBL/GenBank/DDBJ whole genome shotgun (WGS) entry which is preliminary data.</text>
</comment>
<dbReference type="InterPro" id="IPR029032">
    <property type="entry name" value="AhpD-like"/>
</dbReference>
<evidence type="ECO:0000313" key="5">
    <source>
        <dbReference type="EMBL" id="KAF4671382.1"/>
    </source>
</evidence>
<proteinExistence type="inferred from homology"/>
<dbReference type="GO" id="GO:0005737">
    <property type="term" value="C:cytoplasm"/>
    <property type="evidence" value="ECO:0007669"/>
    <property type="project" value="UniProtKB-SubCell"/>
</dbReference>
<feature type="compositionally biased region" description="Basic and acidic residues" evidence="4">
    <location>
        <begin position="446"/>
        <end position="456"/>
    </location>
</feature>
<dbReference type="GO" id="GO:0016239">
    <property type="term" value="P:positive regulation of macroautophagy"/>
    <property type="evidence" value="ECO:0007669"/>
    <property type="project" value="TreeGrafter"/>
</dbReference>
<evidence type="ECO:0000256" key="3">
    <source>
        <dbReference type="ARBA" id="ARBA00022490"/>
    </source>
</evidence>
<evidence type="ECO:0000313" key="7">
    <source>
        <dbReference type="Proteomes" id="UP000570595"/>
    </source>
</evidence>
<dbReference type="Gene3D" id="1.20.1290.10">
    <property type="entry name" value="AhpD-like"/>
    <property type="match status" value="1"/>
</dbReference>
<dbReference type="SUPFAM" id="SSF69118">
    <property type="entry name" value="AhpD-like"/>
    <property type="match status" value="1"/>
</dbReference>
<dbReference type="PANTHER" id="PTHR12474">
    <property type="entry name" value="P53 REGULATED PA26 NUCLEAR PROTEIN SESTRIN"/>
    <property type="match status" value="1"/>
</dbReference>
<evidence type="ECO:0000256" key="4">
    <source>
        <dbReference type="SAM" id="MobiDB-lite"/>
    </source>
</evidence>
<feature type="compositionally biased region" description="Basic and acidic residues" evidence="4">
    <location>
        <begin position="333"/>
        <end position="352"/>
    </location>
</feature>
<comment type="subcellular location">
    <subcellularLocation>
        <location evidence="1">Cytoplasm</location>
    </subcellularLocation>
</comment>
<protein>
    <submittedName>
        <fullName evidence="6">Sestrin-1</fullName>
    </submittedName>
</protein>
<dbReference type="GO" id="GO:0016684">
    <property type="term" value="F:oxidoreductase activity, acting on peroxide as acceptor"/>
    <property type="evidence" value="ECO:0007669"/>
    <property type="project" value="TreeGrafter"/>
</dbReference>
<accession>A0A7J6MXG4</accession>
<name>A0A7J6MXG4_PEROL</name>
<reference evidence="7 8" key="1">
    <citation type="submission" date="2020-04" db="EMBL/GenBank/DDBJ databases">
        <title>Perkinsus olseni comparative genomics.</title>
        <authorList>
            <person name="Bogema D.R."/>
        </authorList>
    </citation>
    <scope>NUCLEOTIDE SEQUENCE [LARGE SCALE GENOMIC DNA]</scope>
    <source>
        <strain evidence="5">ATCC PRA-179</strain>
        <strain evidence="6">ATCC PRA-31</strain>
    </source>
</reference>
<dbReference type="Proteomes" id="UP000572268">
    <property type="component" value="Unassembled WGS sequence"/>
</dbReference>
<dbReference type="GO" id="GO:1901031">
    <property type="term" value="P:regulation of response to reactive oxygen species"/>
    <property type="evidence" value="ECO:0007669"/>
    <property type="project" value="InterPro"/>
</dbReference>
<organism evidence="6 8">
    <name type="scientific">Perkinsus olseni</name>
    <name type="common">Perkinsus atlanticus</name>
    <dbReference type="NCBI Taxonomy" id="32597"/>
    <lineage>
        <taxon>Eukaryota</taxon>
        <taxon>Sar</taxon>
        <taxon>Alveolata</taxon>
        <taxon>Perkinsozoa</taxon>
        <taxon>Perkinsea</taxon>
        <taxon>Perkinsida</taxon>
        <taxon>Perkinsidae</taxon>
        <taxon>Perkinsus</taxon>
    </lineage>
</organism>
<evidence type="ECO:0000256" key="1">
    <source>
        <dbReference type="ARBA" id="ARBA00004496"/>
    </source>
</evidence>
<comment type="similarity">
    <text evidence="2">Belongs to the sestrin family.</text>
</comment>
<dbReference type="Pfam" id="PF04636">
    <property type="entry name" value="PA26"/>
    <property type="match status" value="1"/>
</dbReference>
<sequence>MSQDESPIVSNTDVAVIRVTVQSLRDLQLSIDAPRARLEAFQGITSWLRSLASARRNAGSVPAELDQAIRVLLRLKYTCRFADIRHAADSFLASQRNSGIAVAARYIDTEVSRFSKNPHLVTVPAVDWSLFDSSSSARITHLDWALSTVPRFYVNYSRTMDILMFQEGGLQLHWRHFIAMIAASRHNCEYLVRNQMELFLASGGDGAWLTDPTTIPKQLRALHDVNLILCHKPWDLKQRHMEDLLQVWSKADLVVALAILSTFHTLPVVAFGLGLEVEPDLRLEPGEVFFDDPPYDPDTERMPSCFLDNTGAIPFTAQRLIEHAERDSDDESESRPSVEYLTKDPITREDSHPSFGKLSEHYWMFGSSPKSRENETSRPASSASQARTRHGGGKQPQSAEASSQASSSSAIRLSEGKKSNLSSVMNAYPRVRAPSCRRFRHPPHSSQDKTGEKEDCGQCGKPLHYFDFDVRGSRGIPWDSQFSWDEQARVLMNHLLLDGSLTDAIDREYMEAMESATDHIGSRSVPSTLPLRQAILVYVHQMYGIAHHDYDYTQQNKFLTLLQKVVLKKLVCYPERFSKADFGRFMNIEQLEFWEMADYVYLIFQDLVASAILDKPRAEVPPLRIYTGGKPNYRKKGRRKMGMANTKSRRRNCIFGQLHS</sequence>
<feature type="region of interest" description="Disordered" evidence="4">
    <location>
        <begin position="366"/>
        <end position="456"/>
    </location>
</feature>
<dbReference type="OrthoDB" id="337464at2759"/>
<dbReference type="InterPro" id="IPR006730">
    <property type="entry name" value="Sestrin"/>
</dbReference>
<dbReference type="GO" id="GO:1904262">
    <property type="term" value="P:negative regulation of TORC1 signaling"/>
    <property type="evidence" value="ECO:0007669"/>
    <property type="project" value="TreeGrafter"/>
</dbReference>
<evidence type="ECO:0000256" key="2">
    <source>
        <dbReference type="ARBA" id="ARBA00008350"/>
    </source>
</evidence>
<feature type="compositionally biased region" description="Low complexity" evidence="4">
    <location>
        <begin position="397"/>
        <end position="410"/>
    </location>
</feature>
<dbReference type="EMBL" id="JABANN010000003">
    <property type="protein sequence ID" value="KAF4676319.1"/>
    <property type="molecule type" value="Genomic_DNA"/>
</dbReference>
<keyword evidence="3" id="KW-0963">Cytoplasm</keyword>
<dbReference type="Proteomes" id="UP000570595">
    <property type="component" value="Unassembled WGS sequence"/>
</dbReference>
<dbReference type="PANTHER" id="PTHR12474:SF0">
    <property type="entry name" value="SESTRIN HOMOLOG"/>
    <property type="match status" value="1"/>
</dbReference>